<evidence type="ECO:0000313" key="4">
    <source>
        <dbReference type="Proteomes" id="UP000619545"/>
    </source>
</evidence>
<dbReference type="Proteomes" id="UP000619545">
    <property type="component" value="Unassembled WGS sequence"/>
</dbReference>
<dbReference type="Gene3D" id="3.40.109.10">
    <property type="entry name" value="NADH Oxidase"/>
    <property type="match status" value="1"/>
</dbReference>
<dbReference type="GO" id="GO:0016491">
    <property type="term" value="F:oxidoreductase activity"/>
    <property type="evidence" value="ECO:0007669"/>
    <property type="project" value="InterPro"/>
</dbReference>
<proteinExistence type="predicted"/>
<name>A0A832TAC3_9EURY</name>
<dbReference type="Pfam" id="PF00881">
    <property type="entry name" value="Nitroreductase"/>
    <property type="match status" value="1"/>
</dbReference>
<dbReference type="PANTHER" id="PTHR43745">
    <property type="entry name" value="NITROREDUCTASE MJ1384-RELATED"/>
    <property type="match status" value="1"/>
</dbReference>
<dbReference type="GeneID" id="1478085"/>
<dbReference type="RefSeq" id="WP_011019858.1">
    <property type="nucleotide sequence ID" value="NZ_DUJS01000004.1"/>
</dbReference>
<feature type="transmembrane region" description="Helical" evidence="1">
    <location>
        <begin position="5"/>
        <end position="24"/>
    </location>
</feature>
<evidence type="ECO:0000256" key="1">
    <source>
        <dbReference type="SAM" id="Phobius"/>
    </source>
</evidence>
<sequence length="233" mass="25804">MSPRLVVPAAVVVVAIGLLAYWYLYPSEGASEVPIKAKIELPKPLELKMSVSEALKKRRSIREYRDESITLRELATVLWAAQGITDPRGFRTAPSAGALYPLRVFVVVRKVEGLAPGIYVYDPKTHTLGLVRRGNFTTELQRACLDQEWVGHAAVDLVIVGYERVLQPRYGERSFRYMALEAGHVGQNIYLACTALGLGTVAVGAFYDDRVKEILGITEGDAVPLYVFPIGRR</sequence>
<dbReference type="InterPro" id="IPR052544">
    <property type="entry name" value="Bacteriocin_Proc_Enz"/>
</dbReference>
<dbReference type="PANTHER" id="PTHR43745:SF2">
    <property type="entry name" value="NITROREDUCTASE MJ1384-RELATED"/>
    <property type="match status" value="1"/>
</dbReference>
<dbReference type="InterPro" id="IPR000415">
    <property type="entry name" value="Nitroreductase-like"/>
</dbReference>
<dbReference type="NCBIfam" id="TIGR03605">
    <property type="entry name" value="antibiot_sagB"/>
    <property type="match status" value="1"/>
</dbReference>
<gene>
    <name evidence="3" type="ORF">HA336_07005</name>
</gene>
<protein>
    <submittedName>
        <fullName evidence="3">SagB/ThcOx family dehydrogenase</fullName>
    </submittedName>
</protein>
<feature type="domain" description="Nitroreductase" evidence="2">
    <location>
        <begin position="55"/>
        <end position="232"/>
    </location>
</feature>
<keyword evidence="1" id="KW-1133">Transmembrane helix</keyword>
<organism evidence="3 4">
    <name type="scientific">Methanopyrus kandleri</name>
    <dbReference type="NCBI Taxonomy" id="2320"/>
    <lineage>
        <taxon>Archaea</taxon>
        <taxon>Methanobacteriati</taxon>
        <taxon>Methanobacteriota</taxon>
        <taxon>Methanomada group</taxon>
        <taxon>Methanopyri</taxon>
        <taxon>Methanopyrales</taxon>
        <taxon>Methanopyraceae</taxon>
        <taxon>Methanopyrus</taxon>
    </lineage>
</organism>
<comment type="caution">
    <text evidence="3">The sequence shown here is derived from an EMBL/GenBank/DDBJ whole genome shotgun (WGS) entry which is preliminary data.</text>
</comment>
<evidence type="ECO:0000313" key="3">
    <source>
        <dbReference type="EMBL" id="HII70960.1"/>
    </source>
</evidence>
<dbReference type="AlphaFoldDB" id="A0A832TAC3"/>
<dbReference type="OMA" id="PLYIMPV"/>
<dbReference type="InterPro" id="IPR029479">
    <property type="entry name" value="Nitroreductase"/>
</dbReference>
<dbReference type="InterPro" id="IPR020051">
    <property type="entry name" value="SagB-type_dehydrogenase"/>
</dbReference>
<keyword evidence="1" id="KW-0472">Membrane</keyword>
<dbReference type="EMBL" id="DUJS01000004">
    <property type="protein sequence ID" value="HII70960.1"/>
    <property type="molecule type" value="Genomic_DNA"/>
</dbReference>
<keyword evidence="1" id="KW-0812">Transmembrane</keyword>
<dbReference type="CDD" id="cd02142">
    <property type="entry name" value="McbC_SagB-like_oxidoreductase"/>
    <property type="match status" value="1"/>
</dbReference>
<reference evidence="3" key="1">
    <citation type="journal article" date="2020" name="bioRxiv">
        <title>A rank-normalized archaeal taxonomy based on genome phylogeny resolves widespread incomplete and uneven classifications.</title>
        <authorList>
            <person name="Rinke C."/>
            <person name="Chuvochina M."/>
            <person name="Mussig A.J."/>
            <person name="Chaumeil P.-A."/>
            <person name="Waite D.W."/>
            <person name="Whitman W.B."/>
            <person name="Parks D.H."/>
            <person name="Hugenholtz P."/>
        </authorList>
    </citation>
    <scope>NUCLEOTIDE SEQUENCE</scope>
    <source>
        <strain evidence="3">UBA8853</strain>
    </source>
</reference>
<dbReference type="SUPFAM" id="SSF55469">
    <property type="entry name" value="FMN-dependent nitroreductase-like"/>
    <property type="match status" value="1"/>
</dbReference>
<accession>A0A832TAC3</accession>
<evidence type="ECO:0000259" key="2">
    <source>
        <dbReference type="Pfam" id="PF00881"/>
    </source>
</evidence>